<reference evidence="7 8" key="1">
    <citation type="submission" date="2019-01" db="EMBL/GenBank/DDBJ databases">
        <title>Sinorhodobacter populi sp. nov. isolated from the symptomatic bark tissue of Populus euramericana canker.</title>
        <authorList>
            <person name="Xu G."/>
        </authorList>
    </citation>
    <scope>NUCLEOTIDE SEQUENCE [LARGE SCALE GENOMIC DNA]</scope>
    <source>
        <strain evidence="7 8">D19-10-3-21</strain>
    </source>
</reference>
<organism evidence="7 8">
    <name type="scientific">Paenirhodobacter populi</name>
    <dbReference type="NCBI Taxonomy" id="2306993"/>
    <lineage>
        <taxon>Bacteria</taxon>
        <taxon>Pseudomonadati</taxon>
        <taxon>Pseudomonadota</taxon>
        <taxon>Alphaproteobacteria</taxon>
        <taxon>Rhodobacterales</taxon>
        <taxon>Rhodobacter group</taxon>
        <taxon>Paenirhodobacter</taxon>
    </lineage>
</organism>
<dbReference type="SUPFAM" id="SSF56349">
    <property type="entry name" value="DNA breaking-rejoining enzymes"/>
    <property type="match status" value="1"/>
</dbReference>
<comment type="similarity">
    <text evidence="1">Belongs to the 'phage' integrase family.</text>
</comment>
<dbReference type="PANTHER" id="PTHR30349:SF41">
    <property type="entry name" value="INTEGRASE_RECOMBINASE PROTEIN MJ0367-RELATED"/>
    <property type="match status" value="1"/>
</dbReference>
<dbReference type="GO" id="GO:0006310">
    <property type="term" value="P:DNA recombination"/>
    <property type="evidence" value="ECO:0007669"/>
    <property type="project" value="UniProtKB-KW"/>
</dbReference>
<dbReference type="InterPro" id="IPR013762">
    <property type="entry name" value="Integrase-like_cat_sf"/>
</dbReference>
<dbReference type="OrthoDB" id="7510934at2"/>
<evidence type="ECO:0000313" key="8">
    <source>
        <dbReference type="Proteomes" id="UP000285295"/>
    </source>
</evidence>
<dbReference type="Gene3D" id="1.10.150.130">
    <property type="match status" value="1"/>
</dbReference>
<dbReference type="InterPro" id="IPR050090">
    <property type="entry name" value="Tyrosine_recombinase_XerCD"/>
</dbReference>
<dbReference type="EMBL" id="SAUX01000004">
    <property type="protein sequence ID" value="RWR31331.1"/>
    <property type="molecule type" value="Genomic_DNA"/>
</dbReference>
<dbReference type="GO" id="GO:0003677">
    <property type="term" value="F:DNA binding"/>
    <property type="evidence" value="ECO:0007669"/>
    <property type="project" value="UniProtKB-KW"/>
</dbReference>
<evidence type="ECO:0000256" key="1">
    <source>
        <dbReference type="ARBA" id="ARBA00008857"/>
    </source>
</evidence>
<dbReference type="PANTHER" id="PTHR30349">
    <property type="entry name" value="PHAGE INTEGRASE-RELATED"/>
    <property type="match status" value="1"/>
</dbReference>
<dbReference type="AlphaFoldDB" id="A0A443KEQ7"/>
<reference evidence="7 8" key="2">
    <citation type="submission" date="2019-01" db="EMBL/GenBank/DDBJ databases">
        <authorList>
            <person name="Li Y."/>
        </authorList>
    </citation>
    <scope>NUCLEOTIDE SEQUENCE [LARGE SCALE GENOMIC DNA]</scope>
    <source>
        <strain evidence="7 8">D19-10-3-21</strain>
    </source>
</reference>
<dbReference type="InterPro" id="IPR011010">
    <property type="entry name" value="DNA_brk_join_enz"/>
</dbReference>
<comment type="caution">
    <text evidence="7">The sequence shown here is derived from an EMBL/GenBank/DDBJ whole genome shotgun (WGS) entry which is preliminary data.</text>
</comment>
<evidence type="ECO:0000256" key="3">
    <source>
        <dbReference type="ARBA" id="ARBA00023125"/>
    </source>
</evidence>
<sequence length="364" mass="40003">MRRNPEPSNGVRLKGLSQTGRWPSGNPRFYLRLPGKKAIPMPDRPKSHPEFLSAYVAATGGKTIPPHRPGPGTIGAAVVAFMSSAAFHNLSGSTKAYMRRNLEAIRRTWGNAKTADLESRHIRADLSKLEPHPANTRLRAWRALCKWAFNEAALMDNDPAAPVARRVTPKSDGHKTWTRDEVAAFRHRWGYGTKQRLAFELIHRTGAAIVDACKLGPGMVRDGWLHYRRQKSGSDAVCPMTAVASPAWFEHDDHLDKCLSAHPRHMSYIVTASGAPRSHKASSQWFAAACRDAGLEGLSAHGLRKHRASVFQENGATEDQRMAILGHETASEARHYSKAADLKKTVTGTAFSNSEAKLPTSASK</sequence>
<keyword evidence="2" id="KW-0229">DNA integration</keyword>
<name>A0A443KEQ7_9RHOB</name>
<feature type="region of interest" description="Disordered" evidence="5">
    <location>
        <begin position="1"/>
        <end position="20"/>
    </location>
</feature>
<evidence type="ECO:0000256" key="5">
    <source>
        <dbReference type="SAM" id="MobiDB-lite"/>
    </source>
</evidence>
<evidence type="ECO:0000256" key="4">
    <source>
        <dbReference type="ARBA" id="ARBA00023172"/>
    </source>
</evidence>
<dbReference type="InterPro" id="IPR002104">
    <property type="entry name" value="Integrase_catalytic"/>
</dbReference>
<dbReference type="InterPro" id="IPR010998">
    <property type="entry name" value="Integrase_recombinase_N"/>
</dbReference>
<evidence type="ECO:0000313" key="7">
    <source>
        <dbReference type="EMBL" id="RWR31331.1"/>
    </source>
</evidence>
<evidence type="ECO:0000259" key="6">
    <source>
        <dbReference type="Pfam" id="PF00589"/>
    </source>
</evidence>
<dbReference type="GO" id="GO:0015074">
    <property type="term" value="P:DNA integration"/>
    <property type="evidence" value="ECO:0007669"/>
    <property type="project" value="UniProtKB-KW"/>
</dbReference>
<protein>
    <recommendedName>
        <fullName evidence="6">Tyr recombinase domain-containing protein</fullName>
    </recommendedName>
</protein>
<evidence type="ECO:0000256" key="2">
    <source>
        <dbReference type="ARBA" id="ARBA00022908"/>
    </source>
</evidence>
<dbReference type="Proteomes" id="UP000285295">
    <property type="component" value="Unassembled WGS sequence"/>
</dbReference>
<keyword evidence="3" id="KW-0238">DNA-binding</keyword>
<proteinExistence type="inferred from homology"/>
<keyword evidence="4" id="KW-0233">DNA recombination</keyword>
<dbReference type="Pfam" id="PF00589">
    <property type="entry name" value="Phage_integrase"/>
    <property type="match status" value="1"/>
</dbReference>
<gene>
    <name evidence="7" type="ORF">D2T31_04855</name>
</gene>
<feature type="domain" description="Tyr recombinase" evidence="6">
    <location>
        <begin position="193"/>
        <end position="340"/>
    </location>
</feature>
<accession>A0A443KEQ7</accession>
<dbReference type="Gene3D" id="1.10.443.10">
    <property type="entry name" value="Intergrase catalytic core"/>
    <property type="match status" value="1"/>
</dbReference>